<dbReference type="AlphaFoldDB" id="A0AAV5S9S3"/>
<keyword evidence="3" id="KW-1185">Reference proteome</keyword>
<sequence length="174" mass="19722">MRANFPFYLRYCFGRTHHDPTCTPFFESWDARSRLTTPMPPGMKRRLANDLIAPVKPMKTKLKPLRDEKIVGPPAPPSSQPLPPGIQPPGVVTDDVTVAAAARPARRPAVRPPAAAYRFPGRPTIRLRRPAARRLMAPSTYKWFCFLACFISCIFNSVLIYIVRQRQKGVGFYR</sequence>
<feature type="transmembrane region" description="Helical" evidence="1">
    <location>
        <begin position="143"/>
        <end position="163"/>
    </location>
</feature>
<dbReference type="Proteomes" id="UP001432027">
    <property type="component" value="Unassembled WGS sequence"/>
</dbReference>
<keyword evidence="1" id="KW-0812">Transmembrane</keyword>
<dbReference type="EMBL" id="BTSX01000001">
    <property type="protein sequence ID" value="GMS78788.1"/>
    <property type="molecule type" value="Genomic_DNA"/>
</dbReference>
<protein>
    <submittedName>
        <fullName evidence="2">Uncharacterized protein</fullName>
    </submittedName>
</protein>
<accession>A0AAV5S9S3</accession>
<reference evidence="2" key="1">
    <citation type="submission" date="2023-10" db="EMBL/GenBank/DDBJ databases">
        <title>Genome assembly of Pristionchus species.</title>
        <authorList>
            <person name="Yoshida K."/>
            <person name="Sommer R.J."/>
        </authorList>
    </citation>
    <scope>NUCLEOTIDE SEQUENCE</scope>
    <source>
        <strain evidence="2">RS0144</strain>
    </source>
</reference>
<evidence type="ECO:0000256" key="1">
    <source>
        <dbReference type="SAM" id="Phobius"/>
    </source>
</evidence>
<comment type="caution">
    <text evidence="2">The sequence shown here is derived from an EMBL/GenBank/DDBJ whole genome shotgun (WGS) entry which is preliminary data.</text>
</comment>
<gene>
    <name evidence="2" type="ORF">PENTCL1PPCAC_963</name>
</gene>
<keyword evidence="1" id="KW-1133">Transmembrane helix</keyword>
<name>A0AAV5S9S3_9BILA</name>
<proteinExistence type="predicted"/>
<evidence type="ECO:0000313" key="3">
    <source>
        <dbReference type="Proteomes" id="UP001432027"/>
    </source>
</evidence>
<evidence type="ECO:0000313" key="2">
    <source>
        <dbReference type="EMBL" id="GMS78788.1"/>
    </source>
</evidence>
<organism evidence="2 3">
    <name type="scientific">Pristionchus entomophagus</name>
    <dbReference type="NCBI Taxonomy" id="358040"/>
    <lineage>
        <taxon>Eukaryota</taxon>
        <taxon>Metazoa</taxon>
        <taxon>Ecdysozoa</taxon>
        <taxon>Nematoda</taxon>
        <taxon>Chromadorea</taxon>
        <taxon>Rhabditida</taxon>
        <taxon>Rhabditina</taxon>
        <taxon>Diplogasteromorpha</taxon>
        <taxon>Diplogasteroidea</taxon>
        <taxon>Neodiplogasteridae</taxon>
        <taxon>Pristionchus</taxon>
    </lineage>
</organism>
<feature type="non-terminal residue" evidence="2">
    <location>
        <position position="174"/>
    </location>
</feature>
<keyword evidence="1" id="KW-0472">Membrane</keyword>